<dbReference type="SMART" id="SM00387">
    <property type="entry name" value="HATPase_c"/>
    <property type="match status" value="1"/>
</dbReference>
<comment type="catalytic activity">
    <reaction evidence="1">
        <text>ATP + protein L-histidine = ADP + protein N-phospho-L-histidine.</text>
        <dbReference type="EC" id="2.7.13.3"/>
    </reaction>
</comment>
<dbReference type="Pfam" id="PF05228">
    <property type="entry name" value="CHASE4"/>
    <property type="match status" value="1"/>
</dbReference>
<evidence type="ECO:0000259" key="10">
    <source>
        <dbReference type="PROSITE" id="PS50109"/>
    </source>
</evidence>
<dbReference type="PROSITE" id="PS50885">
    <property type="entry name" value="HAMP"/>
    <property type="match status" value="1"/>
</dbReference>
<dbReference type="PROSITE" id="PS50109">
    <property type="entry name" value="HIS_KIN"/>
    <property type="match status" value="1"/>
</dbReference>
<evidence type="ECO:0000256" key="4">
    <source>
        <dbReference type="ARBA" id="ARBA00022553"/>
    </source>
</evidence>
<gene>
    <name evidence="12" type="ORF">SAMN05216382_2905</name>
</gene>
<protein>
    <recommendedName>
        <fullName evidence="3">histidine kinase</fullName>
        <ecNumber evidence="3">2.7.13.3</ecNumber>
    </recommendedName>
</protein>
<dbReference type="Gene3D" id="3.30.565.10">
    <property type="entry name" value="Histidine kinase-like ATPase, C-terminal domain"/>
    <property type="match status" value="1"/>
</dbReference>
<dbReference type="InterPro" id="IPR003660">
    <property type="entry name" value="HAMP_dom"/>
</dbReference>
<keyword evidence="4" id="KW-0597">Phosphoprotein</keyword>
<keyword evidence="6" id="KW-0547">Nucleotide-binding</keyword>
<keyword evidence="13" id="KW-1185">Reference proteome</keyword>
<dbReference type="Pfam" id="PF02518">
    <property type="entry name" value="HATPase_c"/>
    <property type="match status" value="1"/>
</dbReference>
<feature type="domain" description="HAMP" evidence="11">
    <location>
        <begin position="295"/>
        <end position="348"/>
    </location>
</feature>
<proteinExistence type="predicted"/>
<dbReference type="PANTHER" id="PTHR44936:SF10">
    <property type="entry name" value="SENSOR PROTEIN RSTB"/>
    <property type="match status" value="1"/>
</dbReference>
<dbReference type="InterPro" id="IPR007892">
    <property type="entry name" value="CHASE4"/>
</dbReference>
<keyword evidence="7 12" id="KW-0418">Kinase</keyword>
<feature type="domain" description="Histidine kinase" evidence="10">
    <location>
        <begin position="486"/>
        <end position="614"/>
    </location>
</feature>
<dbReference type="CDD" id="cd06225">
    <property type="entry name" value="HAMP"/>
    <property type="match status" value="1"/>
</dbReference>
<organism evidence="12 13">
    <name type="scientific">Sphingomonas palmae</name>
    <dbReference type="NCBI Taxonomy" id="1855283"/>
    <lineage>
        <taxon>Bacteria</taxon>
        <taxon>Pseudomonadati</taxon>
        <taxon>Pseudomonadota</taxon>
        <taxon>Alphaproteobacteria</taxon>
        <taxon>Sphingomonadales</taxon>
        <taxon>Sphingomonadaceae</taxon>
        <taxon>Sphingomonas</taxon>
    </lineage>
</organism>
<dbReference type="PANTHER" id="PTHR44936">
    <property type="entry name" value="SENSOR PROTEIN CREC"/>
    <property type="match status" value="1"/>
</dbReference>
<dbReference type="SMART" id="SM00304">
    <property type="entry name" value="HAMP"/>
    <property type="match status" value="1"/>
</dbReference>
<keyword evidence="9" id="KW-0812">Transmembrane</keyword>
<dbReference type="EC" id="2.7.13.3" evidence="3"/>
<keyword evidence="9" id="KW-0472">Membrane</keyword>
<dbReference type="InterPro" id="IPR036890">
    <property type="entry name" value="HATPase_C_sf"/>
</dbReference>
<evidence type="ECO:0000256" key="8">
    <source>
        <dbReference type="ARBA" id="ARBA00022840"/>
    </source>
</evidence>
<name>A0A1H7U1K2_9SPHN</name>
<keyword evidence="5" id="KW-0808">Transferase</keyword>
<dbReference type="InterPro" id="IPR005467">
    <property type="entry name" value="His_kinase_dom"/>
</dbReference>
<evidence type="ECO:0000256" key="6">
    <source>
        <dbReference type="ARBA" id="ARBA00022741"/>
    </source>
</evidence>
<evidence type="ECO:0000259" key="11">
    <source>
        <dbReference type="PROSITE" id="PS50885"/>
    </source>
</evidence>
<feature type="transmembrane region" description="Helical" evidence="9">
    <location>
        <begin position="26"/>
        <end position="49"/>
    </location>
</feature>
<dbReference type="GO" id="GO:0004673">
    <property type="term" value="F:protein histidine kinase activity"/>
    <property type="evidence" value="ECO:0007669"/>
    <property type="project" value="UniProtKB-EC"/>
</dbReference>
<dbReference type="EMBL" id="FNZZ01000006">
    <property type="protein sequence ID" value="SEL90950.1"/>
    <property type="molecule type" value="Genomic_DNA"/>
</dbReference>
<dbReference type="InterPro" id="IPR050980">
    <property type="entry name" value="2C_sensor_his_kinase"/>
</dbReference>
<evidence type="ECO:0000256" key="5">
    <source>
        <dbReference type="ARBA" id="ARBA00022679"/>
    </source>
</evidence>
<dbReference type="GO" id="GO:0007165">
    <property type="term" value="P:signal transduction"/>
    <property type="evidence" value="ECO:0007669"/>
    <property type="project" value="InterPro"/>
</dbReference>
<dbReference type="STRING" id="1855283.SAMN05216382_2905"/>
<dbReference type="AlphaFoldDB" id="A0A1H7U1K2"/>
<evidence type="ECO:0000256" key="3">
    <source>
        <dbReference type="ARBA" id="ARBA00012438"/>
    </source>
</evidence>
<accession>A0A1H7U1K2</accession>
<dbReference type="OrthoDB" id="7904633at2"/>
<evidence type="ECO:0000313" key="12">
    <source>
        <dbReference type="EMBL" id="SEL90950.1"/>
    </source>
</evidence>
<evidence type="ECO:0000256" key="2">
    <source>
        <dbReference type="ARBA" id="ARBA00004370"/>
    </source>
</evidence>
<evidence type="ECO:0000313" key="13">
    <source>
        <dbReference type="Proteomes" id="UP000199214"/>
    </source>
</evidence>
<dbReference type="RefSeq" id="WP_093007555.1">
    <property type="nucleotide sequence ID" value="NZ_FNZZ01000006.1"/>
</dbReference>
<evidence type="ECO:0000256" key="1">
    <source>
        <dbReference type="ARBA" id="ARBA00000085"/>
    </source>
</evidence>
<dbReference type="Gene3D" id="6.10.340.10">
    <property type="match status" value="1"/>
</dbReference>
<keyword evidence="8" id="KW-0067">ATP-binding</keyword>
<feature type="transmembrane region" description="Helical" evidence="9">
    <location>
        <begin position="270"/>
        <end position="289"/>
    </location>
</feature>
<dbReference type="InterPro" id="IPR003594">
    <property type="entry name" value="HATPase_dom"/>
</dbReference>
<evidence type="ECO:0000256" key="7">
    <source>
        <dbReference type="ARBA" id="ARBA00022777"/>
    </source>
</evidence>
<dbReference type="GO" id="GO:0016020">
    <property type="term" value="C:membrane"/>
    <property type="evidence" value="ECO:0007669"/>
    <property type="project" value="UniProtKB-SubCell"/>
</dbReference>
<comment type="subcellular location">
    <subcellularLocation>
        <location evidence="2">Membrane</location>
    </subcellularLocation>
</comment>
<dbReference type="SUPFAM" id="SSF158472">
    <property type="entry name" value="HAMP domain-like"/>
    <property type="match status" value="1"/>
</dbReference>
<evidence type="ECO:0000256" key="9">
    <source>
        <dbReference type="SAM" id="Phobius"/>
    </source>
</evidence>
<dbReference type="SUPFAM" id="SSF55874">
    <property type="entry name" value="ATPase domain of HSP90 chaperone/DNA topoisomerase II/histidine kinase"/>
    <property type="match status" value="1"/>
</dbReference>
<dbReference type="GO" id="GO:0005524">
    <property type="term" value="F:ATP binding"/>
    <property type="evidence" value="ECO:0007669"/>
    <property type="project" value="UniProtKB-KW"/>
</dbReference>
<reference evidence="13" key="1">
    <citation type="submission" date="2016-10" db="EMBL/GenBank/DDBJ databases">
        <authorList>
            <person name="Varghese N."/>
            <person name="Submissions S."/>
        </authorList>
    </citation>
    <scope>NUCLEOTIDE SEQUENCE [LARGE SCALE GENOMIC DNA]</scope>
    <source>
        <strain evidence="13">JS21-1</strain>
    </source>
</reference>
<dbReference type="Pfam" id="PF00672">
    <property type="entry name" value="HAMP"/>
    <property type="match status" value="1"/>
</dbReference>
<sequence length="622" mass="66595">MAAHVRRHVGTRVRALRNPRSLGARLVLILTLVGAGGAVAIALLLASIITPSFGKLERHSVDAHVERTHAALAEYANKVESAVKDYGDWNDSYEYMAHPSATFEHESFSPLAMANLDVNAMAYVGIDRRIVIARWIDEARRDQPKMRARLVGSIEGLDLPRLLSTRSSTSFYARMGGVVAAVGVAKVRRSDGTGTPRGYVLMAREISSRQLAELLQLNAVIDLTPTAGEVVQQSRARMTITVPIAGADGQPVASARFTVPREVTLLGRRMLLLAIAGSVLLLLVVLMMLRRMIGRLVLAPLARVERHMERVRASGSLALLEDDGRRDEIGSLGLSFNGMLTQLKDLREQIEAQSFALGRSESAVAVMHNVRNALSPISTVISHGINRAAPVDQAMLARAAEELGKPDIPAARREKLAAFVRAGVAAMETARAEQVEQLGIGRDALGHVLDIIGQQQAAAHERPQLSVCDMTDVIAQNATIARYSGKVQIGFSYPAEPCPVLANRVILSQVVGNLFANAGEAIAAAGRSGGRIAVSFARDDEHVTVRISDDGEGFDPAVGATLFQRGYSTRAHKSGGLGLHWCANSMTAMEGALRLESDGRGTGARAILTLRAPAAIEMDAAA</sequence>
<keyword evidence="9" id="KW-1133">Transmembrane helix</keyword>
<dbReference type="Proteomes" id="UP000199214">
    <property type="component" value="Unassembled WGS sequence"/>
</dbReference>